<sequence>MPELQEFHIAIGMDNCKADLHSLLSDLRFDGKIVASKVRALKLEVLEIVNHQEKGFVSLRELPILFEFESSQIRRFRSGHMEPITLRIILGLRKCIQLEELSMTGLVPLPSTGAGNISSFPPIVLPCLRVLKIAWSFPGDGPTDINHFLTLLRLPSLEPLPCRVRREFYRYELRIWTIFFHGFIGILHEIMTLLKQLKIVSGKLDNRLIEALVWNPRKRIQTLCPNLLFLNFTKVKIWVSDEYAPDKLLRMIRSRITGHNLGSGDQRCATRLCDVKINKTRKWSKMQTKTLEELMKGVSLEVCE</sequence>
<dbReference type="Proteomes" id="UP000054279">
    <property type="component" value="Unassembled WGS sequence"/>
</dbReference>
<protein>
    <submittedName>
        <fullName evidence="1">Uncharacterized protein</fullName>
    </submittedName>
</protein>
<organism evidence="1 2">
    <name type="scientific">Sphaerobolus stellatus (strain SS14)</name>
    <dbReference type="NCBI Taxonomy" id="990650"/>
    <lineage>
        <taxon>Eukaryota</taxon>
        <taxon>Fungi</taxon>
        <taxon>Dikarya</taxon>
        <taxon>Basidiomycota</taxon>
        <taxon>Agaricomycotina</taxon>
        <taxon>Agaricomycetes</taxon>
        <taxon>Phallomycetidae</taxon>
        <taxon>Geastrales</taxon>
        <taxon>Sphaerobolaceae</taxon>
        <taxon>Sphaerobolus</taxon>
    </lineage>
</organism>
<keyword evidence="2" id="KW-1185">Reference proteome</keyword>
<proteinExistence type="predicted"/>
<name>A0A0C9VDF1_SPHS4</name>
<evidence type="ECO:0000313" key="1">
    <source>
        <dbReference type="EMBL" id="KIJ39427.1"/>
    </source>
</evidence>
<evidence type="ECO:0000313" key="2">
    <source>
        <dbReference type="Proteomes" id="UP000054279"/>
    </source>
</evidence>
<dbReference type="AlphaFoldDB" id="A0A0C9VDF1"/>
<dbReference type="EMBL" id="KN837152">
    <property type="protein sequence ID" value="KIJ39427.1"/>
    <property type="molecule type" value="Genomic_DNA"/>
</dbReference>
<reference evidence="1 2" key="1">
    <citation type="submission" date="2014-06" db="EMBL/GenBank/DDBJ databases">
        <title>Evolutionary Origins and Diversification of the Mycorrhizal Mutualists.</title>
        <authorList>
            <consortium name="DOE Joint Genome Institute"/>
            <consortium name="Mycorrhizal Genomics Consortium"/>
            <person name="Kohler A."/>
            <person name="Kuo A."/>
            <person name="Nagy L.G."/>
            <person name="Floudas D."/>
            <person name="Copeland A."/>
            <person name="Barry K.W."/>
            <person name="Cichocki N."/>
            <person name="Veneault-Fourrey C."/>
            <person name="LaButti K."/>
            <person name="Lindquist E.A."/>
            <person name="Lipzen A."/>
            <person name="Lundell T."/>
            <person name="Morin E."/>
            <person name="Murat C."/>
            <person name="Riley R."/>
            <person name="Ohm R."/>
            <person name="Sun H."/>
            <person name="Tunlid A."/>
            <person name="Henrissat B."/>
            <person name="Grigoriev I.V."/>
            <person name="Hibbett D.S."/>
            <person name="Martin F."/>
        </authorList>
    </citation>
    <scope>NUCLEOTIDE SEQUENCE [LARGE SCALE GENOMIC DNA]</scope>
    <source>
        <strain evidence="1 2">SS14</strain>
    </source>
</reference>
<gene>
    <name evidence="1" type="ORF">M422DRAFT_257745</name>
</gene>
<dbReference type="HOGENOM" id="CLU_915773_0_0_1"/>
<accession>A0A0C9VDF1</accession>